<proteinExistence type="predicted"/>
<evidence type="ECO:0000313" key="3">
    <source>
        <dbReference type="EMBL" id="KAF5855748.1"/>
    </source>
</evidence>
<sequence length="164" mass="19012">MKHKITSSMWDRKKSLIVRLYQEEEWPLKQVIKRLNSHTFNPSETQLRSRLKKWRITKLSHRRYKRSLLNRQEDSANANCSEEASSESLTPVYSGDRMVQLTTVADQFLTEEDSYSAEGINASHMPPPARVTVPDDICNSFTSTSSVMSRPHEYYNVSPECCPR</sequence>
<organism evidence="3 4">
    <name type="scientific">Petromyces alliaceus</name>
    <name type="common">Aspergillus alliaceus</name>
    <dbReference type="NCBI Taxonomy" id="209559"/>
    <lineage>
        <taxon>Eukaryota</taxon>
        <taxon>Fungi</taxon>
        <taxon>Dikarya</taxon>
        <taxon>Ascomycota</taxon>
        <taxon>Pezizomycotina</taxon>
        <taxon>Eurotiomycetes</taxon>
        <taxon>Eurotiomycetidae</taxon>
        <taxon>Eurotiales</taxon>
        <taxon>Aspergillaceae</taxon>
        <taxon>Aspergillus</taxon>
        <taxon>Aspergillus subgen. Circumdati</taxon>
    </lineage>
</organism>
<dbReference type="EMBL" id="SPNV01000389">
    <property type="protein sequence ID" value="KAF5855748.1"/>
    <property type="molecule type" value="Genomic_DNA"/>
</dbReference>
<dbReference type="Pfam" id="PF14420">
    <property type="entry name" value="Clr5"/>
    <property type="match status" value="1"/>
</dbReference>
<evidence type="ECO:0000259" key="2">
    <source>
        <dbReference type="Pfam" id="PF14420"/>
    </source>
</evidence>
<feature type="domain" description="Clr5" evidence="2">
    <location>
        <begin position="8"/>
        <end position="58"/>
    </location>
</feature>
<dbReference type="InterPro" id="IPR025676">
    <property type="entry name" value="Clr5_dom"/>
</dbReference>
<feature type="compositionally biased region" description="Low complexity" evidence="1">
    <location>
        <begin position="75"/>
        <end position="88"/>
    </location>
</feature>
<accession>A0A8H5ZXL4</accession>
<reference evidence="3 4" key="1">
    <citation type="submission" date="2019-04" db="EMBL/GenBank/DDBJ databases">
        <title>Aspergillus burnettii sp. nov., novel species from soil in southeast Queensland.</title>
        <authorList>
            <person name="Gilchrist C.L.M."/>
            <person name="Pitt J.I."/>
            <person name="Lange L."/>
            <person name="Lacey H.J."/>
            <person name="Vuong D."/>
            <person name="Midgley D.J."/>
            <person name="Greenfield P."/>
            <person name="Bradbury M."/>
            <person name="Lacey E."/>
            <person name="Busk P.K."/>
            <person name="Pilgaard B."/>
            <person name="Chooi Y.H."/>
            <person name="Piggott A.M."/>
        </authorList>
    </citation>
    <scope>NUCLEOTIDE SEQUENCE [LARGE SCALE GENOMIC DNA]</scope>
    <source>
        <strain evidence="3 4">FRR 5400</strain>
    </source>
</reference>
<dbReference type="AlphaFoldDB" id="A0A8H5ZXL4"/>
<protein>
    <recommendedName>
        <fullName evidence="2">Clr5 domain-containing protein</fullName>
    </recommendedName>
</protein>
<keyword evidence="4" id="KW-1185">Reference proteome</keyword>
<name>A0A8H5ZXL4_PETAA</name>
<dbReference type="PANTHER" id="PTHR38788:SF3">
    <property type="entry name" value="CLR5 DOMAIN-CONTAINING PROTEIN"/>
    <property type="match status" value="1"/>
</dbReference>
<dbReference type="Proteomes" id="UP000541154">
    <property type="component" value="Unassembled WGS sequence"/>
</dbReference>
<gene>
    <name evidence="3" type="ORF">ETB97_008479</name>
</gene>
<evidence type="ECO:0000313" key="4">
    <source>
        <dbReference type="Proteomes" id="UP000541154"/>
    </source>
</evidence>
<feature type="region of interest" description="Disordered" evidence="1">
    <location>
        <begin position="70"/>
        <end position="89"/>
    </location>
</feature>
<dbReference type="PANTHER" id="PTHR38788">
    <property type="entry name" value="CLR5 DOMAIN-CONTAINING PROTEIN"/>
    <property type="match status" value="1"/>
</dbReference>
<evidence type="ECO:0000256" key="1">
    <source>
        <dbReference type="SAM" id="MobiDB-lite"/>
    </source>
</evidence>
<comment type="caution">
    <text evidence="3">The sequence shown here is derived from an EMBL/GenBank/DDBJ whole genome shotgun (WGS) entry which is preliminary data.</text>
</comment>